<evidence type="ECO:0000256" key="5">
    <source>
        <dbReference type="ARBA" id="ARBA00022927"/>
    </source>
</evidence>
<evidence type="ECO:0000256" key="3">
    <source>
        <dbReference type="ARBA" id="ARBA00022475"/>
    </source>
</evidence>
<dbReference type="GO" id="GO:0033281">
    <property type="term" value="C:TAT protein transport complex"/>
    <property type="evidence" value="ECO:0007669"/>
    <property type="project" value="UniProtKB-UniRule"/>
</dbReference>
<dbReference type="NCBIfam" id="TIGR01410">
    <property type="entry name" value="tatB"/>
    <property type="match status" value="1"/>
</dbReference>
<dbReference type="PRINTS" id="PR01506">
    <property type="entry name" value="TATBPROTEIN"/>
</dbReference>
<proteinExistence type="inferred from homology"/>
<dbReference type="PANTHER" id="PTHR33162">
    <property type="entry name" value="SEC-INDEPENDENT PROTEIN TRANSLOCASE PROTEIN TATA, CHLOROPLASTIC"/>
    <property type="match status" value="1"/>
</dbReference>
<feature type="transmembrane region" description="Helical" evidence="11">
    <location>
        <begin position="6"/>
        <end position="24"/>
    </location>
</feature>
<feature type="compositionally biased region" description="Low complexity" evidence="10">
    <location>
        <begin position="100"/>
        <end position="141"/>
    </location>
</feature>
<sequence>MGVFENIGMWEILVLVVAGLFILGPERLPEAARWLGSAVRQVKEYATGAQNHLKKELGPEFDQIQQPLNDLRSLRSFNPRRAITRSLFADDEPVKPNGFAPGPNGASAGTAATAAGAAGAARAAANTSTPPNPSNPSSAPAPSTPAPARPAPQQPPAPGERPPVDPDAT</sequence>
<evidence type="ECO:0000313" key="12">
    <source>
        <dbReference type="EMBL" id="SFM95302.1"/>
    </source>
</evidence>
<dbReference type="PANTHER" id="PTHR33162:SF1">
    <property type="entry name" value="SEC-INDEPENDENT PROTEIN TRANSLOCASE PROTEIN TATA, CHLOROPLASTIC"/>
    <property type="match status" value="1"/>
</dbReference>
<evidence type="ECO:0000256" key="7">
    <source>
        <dbReference type="ARBA" id="ARBA00023010"/>
    </source>
</evidence>
<keyword evidence="2 9" id="KW-0813">Transport</keyword>
<keyword evidence="6 9" id="KW-1133">Transmembrane helix</keyword>
<dbReference type="STRING" id="260086.SAMN05216207_1005129"/>
<keyword evidence="8 9" id="KW-0472">Membrane</keyword>
<dbReference type="HAMAP" id="MF_00237">
    <property type="entry name" value="TatB"/>
    <property type="match status" value="1"/>
</dbReference>
<comment type="subunit">
    <text evidence="9">The Tat system comprises two distinct complexes: a TatABC complex, containing multiple copies of TatA, TatB and TatC subunits, and a separate TatA complex, containing only TatA subunits. Substrates initially bind to the TatABC complex, which probably triggers association of the separate TatA complex to form the active translocon.</text>
</comment>
<dbReference type="Pfam" id="PF02416">
    <property type="entry name" value="TatA_B_E"/>
    <property type="match status" value="1"/>
</dbReference>
<evidence type="ECO:0000256" key="2">
    <source>
        <dbReference type="ARBA" id="ARBA00022448"/>
    </source>
</evidence>
<evidence type="ECO:0000256" key="9">
    <source>
        <dbReference type="HAMAP-Rule" id="MF_00237"/>
    </source>
</evidence>
<dbReference type="InterPro" id="IPR003369">
    <property type="entry name" value="TatA/B/E"/>
</dbReference>
<feature type="compositionally biased region" description="Pro residues" evidence="10">
    <location>
        <begin position="142"/>
        <end position="161"/>
    </location>
</feature>
<dbReference type="GO" id="GO:0043953">
    <property type="term" value="P:protein transport by the Tat complex"/>
    <property type="evidence" value="ECO:0007669"/>
    <property type="project" value="UniProtKB-UniRule"/>
</dbReference>
<evidence type="ECO:0000256" key="11">
    <source>
        <dbReference type="SAM" id="Phobius"/>
    </source>
</evidence>
<organism evidence="12 13">
    <name type="scientific">Pseudonocardia ammonioxydans</name>
    <dbReference type="NCBI Taxonomy" id="260086"/>
    <lineage>
        <taxon>Bacteria</taxon>
        <taxon>Bacillati</taxon>
        <taxon>Actinomycetota</taxon>
        <taxon>Actinomycetes</taxon>
        <taxon>Pseudonocardiales</taxon>
        <taxon>Pseudonocardiaceae</taxon>
        <taxon>Pseudonocardia</taxon>
    </lineage>
</organism>
<comment type="function">
    <text evidence="9">Part of the twin-arginine translocation (Tat) system that transports large folded proteins containing a characteristic twin-arginine motif in their signal peptide across membranes. Together with TatC, TatB is part of a receptor directly interacting with Tat signal peptides. TatB may form an oligomeric binding site that transiently accommodates folded Tat precursor proteins before their translocation.</text>
</comment>
<protein>
    <recommendedName>
        <fullName evidence="9">Sec-independent protein translocase protein TatB</fullName>
    </recommendedName>
</protein>
<dbReference type="GO" id="GO:0008320">
    <property type="term" value="F:protein transmembrane transporter activity"/>
    <property type="evidence" value="ECO:0007669"/>
    <property type="project" value="UniProtKB-UniRule"/>
</dbReference>
<evidence type="ECO:0000256" key="6">
    <source>
        <dbReference type="ARBA" id="ARBA00022989"/>
    </source>
</evidence>
<evidence type="ECO:0000256" key="1">
    <source>
        <dbReference type="ARBA" id="ARBA00004167"/>
    </source>
</evidence>
<evidence type="ECO:0000256" key="10">
    <source>
        <dbReference type="SAM" id="MobiDB-lite"/>
    </source>
</evidence>
<evidence type="ECO:0000256" key="8">
    <source>
        <dbReference type="ARBA" id="ARBA00023136"/>
    </source>
</evidence>
<dbReference type="EMBL" id="FOUY01000005">
    <property type="protein sequence ID" value="SFM95302.1"/>
    <property type="molecule type" value="Genomic_DNA"/>
</dbReference>
<gene>
    <name evidence="9" type="primary">tatB</name>
    <name evidence="12" type="ORF">SAMN05216207_1005129</name>
</gene>
<comment type="similarity">
    <text evidence="9">Belongs to the TatB family.</text>
</comment>
<keyword evidence="5 9" id="KW-0653">Protein transport</keyword>
<reference evidence="12 13" key="1">
    <citation type="submission" date="2016-10" db="EMBL/GenBank/DDBJ databases">
        <authorList>
            <person name="de Groot N.N."/>
        </authorList>
    </citation>
    <scope>NUCLEOTIDE SEQUENCE [LARGE SCALE GENOMIC DNA]</scope>
    <source>
        <strain evidence="12 13">CGMCC 4.1877</strain>
    </source>
</reference>
<keyword evidence="4 9" id="KW-0812">Transmembrane</keyword>
<keyword evidence="7 9" id="KW-0811">Translocation</keyword>
<evidence type="ECO:0000256" key="4">
    <source>
        <dbReference type="ARBA" id="ARBA00022692"/>
    </source>
</evidence>
<accession>A0A1I4V291</accession>
<dbReference type="Gene3D" id="1.20.5.3310">
    <property type="match status" value="1"/>
</dbReference>
<dbReference type="InterPro" id="IPR018448">
    <property type="entry name" value="TatB"/>
</dbReference>
<comment type="subcellular location">
    <subcellularLocation>
        <location evidence="9">Cell membrane</location>
        <topology evidence="9">Single-pass membrane protein</topology>
    </subcellularLocation>
    <subcellularLocation>
        <location evidence="1">Membrane</location>
        <topology evidence="1">Single-pass membrane protein</topology>
    </subcellularLocation>
</comment>
<dbReference type="Proteomes" id="UP000199614">
    <property type="component" value="Unassembled WGS sequence"/>
</dbReference>
<name>A0A1I4V291_PSUAM</name>
<keyword evidence="13" id="KW-1185">Reference proteome</keyword>
<dbReference type="AlphaFoldDB" id="A0A1I4V291"/>
<keyword evidence="3 9" id="KW-1003">Cell membrane</keyword>
<feature type="region of interest" description="Disordered" evidence="10">
    <location>
        <begin position="86"/>
        <end position="169"/>
    </location>
</feature>
<evidence type="ECO:0000313" key="13">
    <source>
        <dbReference type="Proteomes" id="UP000199614"/>
    </source>
</evidence>